<dbReference type="EMBL" id="CP022384">
    <property type="protein sequence ID" value="ATA82915.1"/>
    <property type="molecule type" value="Genomic_DNA"/>
</dbReference>
<organism evidence="1 2">
    <name type="scientific">Capnocytophaga leadbetteri</name>
    <dbReference type="NCBI Taxonomy" id="327575"/>
    <lineage>
        <taxon>Bacteria</taxon>
        <taxon>Pseudomonadati</taxon>
        <taxon>Bacteroidota</taxon>
        <taxon>Flavobacteriia</taxon>
        <taxon>Flavobacteriales</taxon>
        <taxon>Flavobacteriaceae</taxon>
        <taxon>Capnocytophaga</taxon>
    </lineage>
</organism>
<dbReference type="KEGG" id="clk:CGC53_04080"/>
<dbReference type="RefSeq" id="WP_095914862.1">
    <property type="nucleotide sequence ID" value="NZ_CAUTFX010000046.1"/>
</dbReference>
<dbReference type="Proteomes" id="UP000217276">
    <property type="component" value="Chromosome"/>
</dbReference>
<evidence type="ECO:0000313" key="2">
    <source>
        <dbReference type="Proteomes" id="UP000217276"/>
    </source>
</evidence>
<sequence>MDIYNIILGEKNIENMIALIKENKKVIPILYSYEDIFSETLSFLLSNKDRNTDLEYIFNMFVDILIGQLITKPSDLLICIKHIKSKKDQILFLKTVMHSRLVNDDVLIALGRDKNIFQQLPYDLSWVEIPILKYGSKIILSAKEKLSVIRICPLIDCINDNSLLEFLLAWALEENKLDNEGIDYFKNNYRKKYTEIYGNSNHL</sequence>
<reference evidence="2" key="1">
    <citation type="submission" date="2017-06" db="EMBL/GenBank/DDBJ databases">
        <title>Capnocytophaga spp. assemblies.</title>
        <authorList>
            <person name="Gulvik C.A."/>
        </authorList>
    </citation>
    <scope>NUCLEOTIDE SEQUENCE [LARGE SCALE GENOMIC DNA]</scope>
    <source>
        <strain evidence="2">H6253</strain>
    </source>
</reference>
<dbReference type="AlphaFoldDB" id="A0A250FF35"/>
<proteinExistence type="predicted"/>
<gene>
    <name evidence="1" type="ORF">CGC53_04080</name>
</gene>
<evidence type="ECO:0000313" key="1">
    <source>
        <dbReference type="EMBL" id="ATA82915.1"/>
    </source>
</evidence>
<name>A0A250FF35_9FLAO</name>
<protein>
    <submittedName>
        <fullName evidence="1">Uncharacterized protein</fullName>
    </submittedName>
</protein>
<accession>A0A250FF35</accession>
<keyword evidence="2" id="KW-1185">Reference proteome</keyword>